<name>B7G2R3_PHATC</name>
<evidence type="ECO:0000313" key="3">
    <source>
        <dbReference type="Proteomes" id="UP000000759"/>
    </source>
</evidence>
<dbReference type="EMBL" id="CM000614">
    <property type="protein sequence ID" value="EEC47175.1"/>
    <property type="molecule type" value="Genomic_DNA"/>
</dbReference>
<evidence type="ECO:0000256" key="1">
    <source>
        <dbReference type="SAM" id="MobiDB-lite"/>
    </source>
</evidence>
<dbReference type="KEGG" id="pti:PHATRDRAFT_47172"/>
<feature type="compositionally biased region" description="Basic and acidic residues" evidence="1">
    <location>
        <begin position="27"/>
        <end position="38"/>
    </location>
</feature>
<dbReference type="InParanoid" id="B7G2R3"/>
<gene>
    <name evidence="2" type="ORF">PHATRDRAFT_47172</name>
</gene>
<dbReference type="PANTHER" id="PTHR39290:SF6">
    <property type="entry name" value="S-ADENOSYL-L-METHIONINE-DEPENDENT METHYLTRANSFERASES SUPERFAMILY PROTEIN"/>
    <property type="match status" value="1"/>
</dbReference>
<feature type="region of interest" description="Disordered" evidence="1">
    <location>
        <begin position="27"/>
        <end position="57"/>
    </location>
</feature>
<sequence length="629" mass="71553">MATTNDTDDAWGEVFALAEGKDTKVSYGKMEAEADPERSALASRARHKRKRDVVSKSASSPLNEEEAYTAFLESRTVIGSSIPQWIRLGETFTSHAVCKGWAVSRKEYKQGTCRRCRRSAVHHLAEIDPKFPWWCILFVGVRNLRCIAVGSILRQAKEKEGSLEGPDTILRYVGRRIWKELDTGMIHGSIIRFPTLQAKWKIFRSSLHSVLHSKADKEFLDKETAFRWIIHSDAIYYQLYYLQLTRQIPLLPHDADTVRRIPHPSEYFGQSQFATDHQQAKIALRLFLQRTETNTPRASDWTDRFGWTHRSSAKHGHILETLHEYRMLETVLLFDFSGLVSTTETITAWFAQVSPSNQLDQHDTPAPPLWMAWRDSCRDFLCHLYAYATISQSVISQLPSLLSKYGMHQGIIEAGAGTGYIANLFIRAGISTEAFDVHPTNSGSNSSSVHNGYHGATPSYVSVRQGKSSALHKYFSHTFSKALLLCYPPPDSTMAYDALRSFVQHGGSLFVHVGEFRGLTGNSTFEQLLMDDFALLQRFPCLPWGTDAAELTIWRRRKASDNTSKSRLLPCSSCGTRESVQRLRLVRYLTYCSAECAQQHQPSISEHLRWAFLPPMRIDWKDDRFFAIL</sequence>
<organism evidence="2 3">
    <name type="scientific">Phaeodactylum tricornutum (strain CCAP 1055/1)</name>
    <dbReference type="NCBI Taxonomy" id="556484"/>
    <lineage>
        <taxon>Eukaryota</taxon>
        <taxon>Sar</taxon>
        <taxon>Stramenopiles</taxon>
        <taxon>Ochrophyta</taxon>
        <taxon>Bacillariophyta</taxon>
        <taxon>Bacillariophyceae</taxon>
        <taxon>Bacillariophycidae</taxon>
        <taxon>Naviculales</taxon>
        <taxon>Phaeodactylaceae</taxon>
        <taxon>Phaeodactylum</taxon>
    </lineage>
</organism>
<accession>B7G2R3</accession>
<dbReference type="GeneID" id="7201953"/>
<dbReference type="AlphaFoldDB" id="B7G2R3"/>
<dbReference type="PANTHER" id="PTHR39290">
    <property type="entry name" value="C3H1-TYPE DOMAIN-CONTAINING PROTEIN-RELATED"/>
    <property type="match status" value="1"/>
</dbReference>
<proteinExistence type="predicted"/>
<keyword evidence="3" id="KW-1185">Reference proteome</keyword>
<dbReference type="OrthoDB" id="46722at2759"/>
<dbReference type="HOGENOM" id="CLU_431184_0_0_1"/>
<reference evidence="2 3" key="1">
    <citation type="journal article" date="2008" name="Nature">
        <title>The Phaeodactylum genome reveals the evolutionary history of diatom genomes.</title>
        <authorList>
            <person name="Bowler C."/>
            <person name="Allen A.E."/>
            <person name="Badger J.H."/>
            <person name="Grimwood J."/>
            <person name="Jabbari K."/>
            <person name="Kuo A."/>
            <person name="Maheswari U."/>
            <person name="Martens C."/>
            <person name="Maumus F."/>
            <person name="Otillar R.P."/>
            <person name="Rayko E."/>
            <person name="Salamov A."/>
            <person name="Vandepoele K."/>
            <person name="Beszteri B."/>
            <person name="Gruber A."/>
            <person name="Heijde M."/>
            <person name="Katinka M."/>
            <person name="Mock T."/>
            <person name="Valentin K."/>
            <person name="Verret F."/>
            <person name="Berges J.A."/>
            <person name="Brownlee C."/>
            <person name="Cadoret J.P."/>
            <person name="Chiovitti A."/>
            <person name="Choi C.J."/>
            <person name="Coesel S."/>
            <person name="De Martino A."/>
            <person name="Detter J.C."/>
            <person name="Durkin C."/>
            <person name="Falciatore A."/>
            <person name="Fournet J."/>
            <person name="Haruta M."/>
            <person name="Huysman M.J."/>
            <person name="Jenkins B.D."/>
            <person name="Jiroutova K."/>
            <person name="Jorgensen R.E."/>
            <person name="Joubert Y."/>
            <person name="Kaplan A."/>
            <person name="Kroger N."/>
            <person name="Kroth P.G."/>
            <person name="La Roche J."/>
            <person name="Lindquist E."/>
            <person name="Lommer M."/>
            <person name="Martin-Jezequel V."/>
            <person name="Lopez P.J."/>
            <person name="Lucas S."/>
            <person name="Mangogna M."/>
            <person name="McGinnis K."/>
            <person name="Medlin L.K."/>
            <person name="Montsant A."/>
            <person name="Oudot-Le Secq M.P."/>
            <person name="Napoli C."/>
            <person name="Obornik M."/>
            <person name="Parker M.S."/>
            <person name="Petit J.L."/>
            <person name="Porcel B.M."/>
            <person name="Poulsen N."/>
            <person name="Robison M."/>
            <person name="Rychlewski L."/>
            <person name="Rynearson T.A."/>
            <person name="Schmutz J."/>
            <person name="Shapiro H."/>
            <person name="Siaut M."/>
            <person name="Stanley M."/>
            <person name="Sussman M.R."/>
            <person name="Taylor A.R."/>
            <person name="Vardi A."/>
            <person name="von Dassow P."/>
            <person name="Vyverman W."/>
            <person name="Willis A."/>
            <person name="Wyrwicz L.S."/>
            <person name="Rokhsar D.S."/>
            <person name="Weissenbach J."/>
            <person name="Armbrust E.V."/>
            <person name="Green B.R."/>
            <person name="Van de Peer Y."/>
            <person name="Grigoriev I.V."/>
        </authorList>
    </citation>
    <scope>NUCLEOTIDE SEQUENCE [LARGE SCALE GENOMIC DNA]</scope>
    <source>
        <strain evidence="2 3">CCAP 1055/1</strain>
    </source>
</reference>
<dbReference type="RefSeq" id="XP_002181252.1">
    <property type="nucleotide sequence ID" value="XM_002181216.1"/>
</dbReference>
<dbReference type="PaxDb" id="2850-Phatr47172"/>
<evidence type="ECO:0000313" key="2">
    <source>
        <dbReference type="EMBL" id="EEC47175.1"/>
    </source>
</evidence>
<protein>
    <recommendedName>
        <fullName evidence="4">MYND-type domain-containing protein</fullName>
    </recommendedName>
</protein>
<reference evidence="3" key="2">
    <citation type="submission" date="2008-08" db="EMBL/GenBank/DDBJ databases">
        <authorList>
            <consortium name="Diatom Consortium"/>
            <person name="Grigoriev I."/>
            <person name="Grimwood J."/>
            <person name="Kuo A."/>
            <person name="Otillar R.P."/>
            <person name="Salamov A."/>
            <person name="Detter J.C."/>
            <person name="Lindquist E."/>
            <person name="Shapiro H."/>
            <person name="Lucas S."/>
            <person name="Glavina del Rio T."/>
            <person name="Pitluck S."/>
            <person name="Rokhsar D."/>
            <person name="Bowler C."/>
        </authorList>
    </citation>
    <scope>GENOME REANNOTATION</scope>
    <source>
        <strain evidence="3">CCAP 1055/1</strain>
    </source>
</reference>
<dbReference type="Proteomes" id="UP000000759">
    <property type="component" value="Chromosome 12"/>
</dbReference>
<dbReference type="eggNOG" id="ENOG502RQ99">
    <property type="taxonomic scope" value="Eukaryota"/>
</dbReference>
<evidence type="ECO:0008006" key="4">
    <source>
        <dbReference type="Google" id="ProtNLM"/>
    </source>
</evidence>